<evidence type="ECO:0008006" key="4">
    <source>
        <dbReference type="Google" id="ProtNLM"/>
    </source>
</evidence>
<dbReference type="KEGG" id="pmar:B0X71_09140"/>
<dbReference type="EMBL" id="CP019640">
    <property type="protein sequence ID" value="AQQ53226.1"/>
    <property type="molecule type" value="Genomic_DNA"/>
</dbReference>
<reference evidence="2 3" key="1">
    <citation type="submission" date="2017-02" db="EMBL/GenBank/DDBJ databases">
        <title>The complete genomic sequence of a novel cold adapted crude oil-degrading bacterium Planococcus qaidamina Y42.</title>
        <authorList>
            <person name="Yang R."/>
        </authorList>
    </citation>
    <scope>NUCLEOTIDE SEQUENCE [LARGE SCALE GENOMIC DNA]</scope>
    <source>
        <strain evidence="2 3">Y42</strain>
    </source>
</reference>
<accession>A0A1Q2KYL5</accession>
<dbReference type="GO" id="GO:0016787">
    <property type="term" value="F:hydrolase activity"/>
    <property type="evidence" value="ECO:0007669"/>
    <property type="project" value="UniProtKB-KW"/>
</dbReference>
<evidence type="ECO:0000256" key="1">
    <source>
        <dbReference type="ARBA" id="ARBA00022801"/>
    </source>
</evidence>
<sequence>MLLIQCMQGLIRKNWRKESAITRKALAQKWITILCWKAIGIQYFVSEVGEGGYLIVKTAAGEFTYQVNKVRIGDDMDKTVIVPIEETRLILIACYPLNFIENAPKRYVLVAELINLAAYQTSEPLYLHCFCFNLV</sequence>
<dbReference type="SUPFAM" id="SSF63817">
    <property type="entry name" value="Sortase"/>
    <property type="match status" value="1"/>
</dbReference>
<name>A0A1Q2KYL5_9BACL</name>
<dbReference type="InterPro" id="IPR023365">
    <property type="entry name" value="Sortase_dom-sf"/>
</dbReference>
<dbReference type="InterPro" id="IPR005754">
    <property type="entry name" value="Sortase"/>
</dbReference>
<dbReference type="Proteomes" id="UP000188184">
    <property type="component" value="Chromosome"/>
</dbReference>
<evidence type="ECO:0000313" key="2">
    <source>
        <dbReference type="EMBL" id="AQQ53226.1"/>
    </source>
</evidence>
<keyword evidence="1" id="KW-0378">Hydrolase</keyword>
<dbReference type="Gene3D" id="2.40.260.10">
    <property type="entry name" value="Sortase"/>
    <property type="match status" value="1"/>
</dbReference>
<dbReference type="Pfam" id="PF04203">
    <property type="entry name" value="Sortase"/>
    <property type="match status" value="1"/>
</dbReference>
<proteinExistence type="predicted"/>
<protein>
    <recommendedName>
        <fullName evidence="4">Sortase</fullName>
    </recommendedName>
</protein>
<evidence type="ECO:0000313" key="3">
    <source>
        <dbReference type="Proteomes" id="UP000188184"/>
    </source>
</evidence>
<gene>
    <name evidence="2" type="ORF">B0X71_09140</name>
</gene>
<keyword evidence="3" id="KW-1185">Reference proteome</keyword>
<dbReference type="RefSeq" id="WP_077589112.1">
    <property type="nucleotide sequence ID" value="NZ_CP019640.1"/>
</dbReference>
<organism evidence="2 3">
    <name type="scientific">Planococcus lenghuensis</name>
    <dbReference type="NCBI Taxonomy" id="2213202"/>
    <lineage>
        <taxon>Bacteria</taxon>
        <taxon>Bacillati</taxon>
        <taxon>Bacillota</taxon>
        <taxon>Bacilli</taxon>
        <taxon>Bacillales</taxon>
        <taxon>Caryophanaceae</taxon>
        <taxon>Planococcus</taxon>
    </lineage>
</organism>
<dbReference type="AlphaFoldDB" id="A0A1Q2KYL5"/>